<name>U2QGP2_9ACTN</name>
<evidence type="ECO:0000256" key="1">
    <source>
        <dbReference type="SAM" id="MobiDB-lite"/>
    </source>
</evidence>
<reference evidence="2" key="1">
    <citation type="submission" date="2013-08" db="EMBL/GenBank/DDBJ databases">
        <authorList>
            <person name="Durkin A.S."/>
            <person name="Haft D.R."/>
            <person name="McCorrison J."/>
            <person name="Torralba M."/>
            <person name="Gillis M."/>
            <person name="Haft D.H."/>
            <person name="Methe B."/>
            <person name="Sutton G."/>
            <person name="Nelson K.E."/>
        </authorList>
    </citation>
    <scope>NUCLEOTIDE SEQUENCE [LARGE SCALE GENOMIC DNA]</scope>
    <source>
        <strain evidence="2">F0233</strain>
    </source>
</reference>
<dbReference type="PANTHER" id="PTHR34374:SF1">
    <property type="entry name" value="LARGE RIBOSOMAL RNA SUBUNIT ACCUMULATION PROTEIN YCED HOMOLOG 1, CHLOROPLASTIC"/>
    <property type="match status" value="1"/>
</dbReference>
<comment type="caution">
    <text evidence="2">The sequence shown here is derived from an EMBL/GenBank/DDBJ whole genome shotgun (WGS) entry which is preliminary data.</text>
</comment>
<dbReference type="RefSeq" id="WP_021797638.1">
    <property type="nucleotide sequence ID" value="NZ_ACVN02000188.1"/>
</dbReference>
<dbReference type="PANTHER" id="PTHR34374">
    <property type="entry name" value="LARGE RIBOSOMAL RNA SUBUNIT ACCUMULATION PROTEIN YCED HOMOLOG 1, CHLOROPLASTIC"/>
    <property type="match status" value="1"/>
</dbReference>
<dbReference type="Proteomes" id="UP000017052">
    <property type="component" value="Unassembled WGS sequence"/>
</dbReference>
<keyword evidence="3" id="KW-1185">Reference proteome</keyword>
<organism evidence="2 3">
    <name type="scientific">Propionibacterium acidifaciens F0233</name>
    <dbReference type="NCBI Taxonomy" id="553198"/>
    <lineage>
        <taxon>Bacteria</taxon>
        <taxon>Bacillati</taxon>
        <taxon>Actinomycetota</taxon>
        <taxon>Actinomycetes</taxon>
        <taxon>Propionibacteriales</taxon>
        <taxon>Propionibacteriaceae</taxon>
        <taxon>Propionibacterium</taxon>
    </lineage>
</organism>
<evidence type="ECO:0000313" key="2">
    <source>
        <dbReference type="EMBL" id="ERK55374.1"/>
    </source>
</evidence>
<dbReference type="OrthoDB" id="9790372at2"/>
<accession>U2QGP2</accession>
<feature type="compositionally biased region" description="Basic and acidic residues" evidence="1">
    <location>
        <begin position="155"/>
        <end position="165"/>
    </location>
</feature>
<sequence>MSTHLDARDPLVVNTHELVRRAGATRPFHGTAPAPADLGIEVIGVPEGAPLRLDLDLESVVEGVLVVGTVRAPLVGECSRCLEPVSDEGVHRITELYNYPGREADEDELFLDDELLDLEPAVRAAIVLDLPFSPLCRPDCRGLCPRCGLNLNEHPEHEHADDPDPRWSGLSGLDLGGDRAADEGPAAGD</sequence>
<gene>
    <name evidence="2" type="ORF">HMPREF0682_1416</name>
</gene>
<evidence type="ECO:0000313" key="3">
    <source>
        <dbReference type="Proteomes" id="UP000017052"/>
    </source>
</evidence>
<dbReference type="Pfam" id="PF02620">
    <property type="entry name" value="YceD"/>
    <property type="match status" value="1"/>
</dbReference>
<protein>
    <recommendedName>
        <fullName evidence="4">DUF177 domain-containing protein</fullName>
    </recommendedName>
</protein>
<dbReference type="GeneID" id="95359057"/>
<feature type="region of interest" description="Disordered" evidence="1">
    <location>
        <begin position="155"/>
        <end position="189"/>
    </location>
</feature>
<dbReference type="EMBL" id="ACVN02000188">
    <property type="protein sequence ID" value="ERK55374.1"/>
    <property type="molecule type" value="Genomic_DNA"/>
</dbReference>
<evidence type="ECO:0008006" key="4">
    <source>
        <dbReference type="Google" id="ProtNLM"/>
    </source>
</evidence>
<proteinExistence type="predicted"/>
<dbReference type="InterPro" id="IPR003772">
    <property type="entry name" value="YceD"/>
</dbReference>
<dbReference type="AlphaFoldDB" id="U2QGP2"/>